<dbReference type="Proteomes" id="UP000789572">
    <property type="component" value="Unassembled WGS sequence"/>
</dbReference>
<comment type="caution">
    <text evidence="2">The sequence shown here is derived from an EMBL/GenBank/DDBJ whole genome shotgun (WGS) entry which is preliminary data.</text>
</comment>
<protein>
    <submittedName>
        <fullName evidence="2">3330_t:CDS:1</fullName>
    </submittedName>
</protein>
<keyword evidence="1" id="KW-0472">Membrane</keyword>
<evidence type="ECO:0000256" key="1">
    <source>
        <dbReference type="SAM" id="Phobius"/>
    </source>
</evidence>
<keyword evidence="3" id="KW-1185">Reference proteome</keyword>
<organism evidence="2 3">
    <name type="scientific">Paraglomus occultum</name>
    <dbReference type="NCBI Taxonomy" id="144539"/>
    <lineage>
        <taxon>Eukaryota</taxon>
        <taxon>Fungi</taxon>
        <taxon>Fungi incertae sedis</taxon>
        <taxon>Mucoromycota</taxon>
        <taxon>Glomeromycotina</taxon>
        <taxon>Glomeromycetes</taxon>
        <taxon>Paraglomerales</taxon>
        <taxon>Paraglomeraceae</taxon>
        <taxon>Paraglomus</taxon>
    </lineage>
</organism>
<name>A0A9N9FHF1_9GLOM</name>
<evidence type="ECO:0000313" key="3">
    <source>
        <dbReference type="Proteomes" id="UP000789572"/>
    </source>
</evidence>
<keyword evidence="1" id="KW-0812">Transmembrane</keyword>
<accession>A0A9N9FHF1</accession>
<dbReference type="EMBL" id="CAJVPJ010000529">
    <property type="protein sequence ID" value="CAG8534327.1"/>
    <property type="molecule type" value="Genomic_DNA"/>
</dbReference>
<reference evidence="2" key="1">
    <citation type="submission" date="2021-06" db="EMBL/GenBank/DDBJ databases">
        <authorList>
            <person name="Kallberg Y."/>
            <person name="Tangrot J."/>
            <person name="Rosling A."/>
        </authorList>
    </citation>
    <scope>NUCLEOTIDE SEQUENCE</scope>
    <source>
        <strain evidence="2">IA702</strain>
    </source>
</reference>
<feature type="non-terminal residue" evidence="2">
    <location>
        <position position="53"/>
    </location>
</feature>
<dbReference type="AlphaFoldDB" id="A0A9N9FHF1"/>
<gene>
    <name evidence="2" type="ORF">POCULU_LOCUS4212</name>
</gene>
<sequence>MEIAAISSLVSHILSSFTQNGGKKIGKILAHYSILFLYIAAAALSTFRHSIAP</sequence>
<evidence type="ECO:0000313" key="2">
    <source>
        <dbReference type="EMBL" id="CAG8534327.1"/>
    </source>
</evidence>
<keyword evidence="1" id="KW-1133">Transmembrane helix</keyword>
<proteinExistence type="predicted"/>
<feature type="transmembrane region" description="Helical" evidence="1">
    <location>
        <begin position="28"/>
        <end position="47"/>
    </location>
</feature>